<organism evidence="3 4">
    <name type="scientific">Kwoniella dendrophila CBS 6074</name>
    <dbReference type="NCBI Taxonomy" id="1295534"/>
    <lineage>
        <taxon>Eukaryota</taxon>
        <taxon>Fungi</taxon>
        <taxon>Dikarya</taxon>
        <taxon>Basidiomycota</taxon>
        <taxon>Agaricomycotina</taxon>
        <taxon>Tremellomycetes</taxon>
        <taxon>Tremellales</taxon>
        <taxon>Cryptococcaceae</taxon>
        <taxon>Kwoniella</taxon>
    </lineage>
</organism>
<evidence type="ECO:0000313" key="4">
    <source>
        <dbReference type="Proteomes" id="UP001355207"/>
    </source>
</evidence>
<keyword evidence="1" id="KW-0175">Coiled coil</keyword>
<keyword evidence="4" id="KW-1185">Reference proteome</keyword>
<evidence type="ECO:0000313" key="3">
    <source>
        <dbReference type="EMBL" id="WWC87308.1"/>
    </source>
</evidence>
<reference evidence="3 4" key="1">
    <citation type="submission" date="2024-01" db="EMBL/GenBank/DDBJ databases">
        <title>Comparative genomics of Cryptococcus and Kwoniella reveals pathogenesis evolution and contrasting modes of karyotype evolution via chromosome fusion or intercentromeric recombination.</title>
        <authorList>
            <person name="Coelho M.A."/>
            <person name="David-Palma M."/>
            <person name="Shea T."/>
            <person name="Bowers K."/>
            <person name="McGinley-Smith S."/>
            <person name="Mohammad A.W."/>
            <person name="Gnirke A."/>
            <person name="Yurkov A.M."/>
            <person name="Nowrousian M."/>
            <person name="Sun S."/>
            <person name="Cuomo C.A."/>
            <person name="Heitman J."/>
        </authorList>
    </citation>
    <scope>NUCLEOTIDE SEQUENCE [LARGE SCALE GENOMIC DNA]</scope>
    <source>
        <strain evidence="3 4">CBS 6074</strain>
    </source>
</reference>
<sequence>MENFISRKPRIDHPRKNSSNAAYRSLPTPCKNKRRCDLSSNESGYSSDSKRSKYTLGSDHSFSGRENYTVESVQKDLINAREELAVKSEDLQRAEIEWDGGVYKVEMLEERLHRMNVEIKNSHLEKLNSALYEKNKALQDKMIKDTKSYESKFENLTKALAQDKINHSATIDNLISGNKRQIDQITNEYQEEIEAKDFVIESQCKVIGDLKTSEASLRKQHGSLKGDLKQYEDTNGGMFKMMKGLPFCMSNQD</sequence>
<dbReference type="RefSeq" id="XP_066074071.1">
    <property type="nucleotide sequence ID" value="XM_066217974.1"/>
</dbReference>
<evidence type="ECO:0000256" key="2">
    <source>
        <dbReference type="SAM" id="MobiDB-lite"/>
    </source>
</evidence>
<dbReference type="GeneID" id="91092869"/>
<dbReference type="EMBL" id="CP144099">
    <property type="protein sequence ID" value="WWC87308.1"/>
    <property type="molecule type" value="Genomic_DNA"/>
</dbReference>
<gene>
    <name evidence="3" type="ORF">L201_002197</name>
</gene>
<evidence type="ECO:0000256" key="1">
    <source>
        <dbReference type="SAM" id="Coils"/>
    </source>
</evidence>
<feature type="region of interest" description="Disordered" evidence="2">
    <location>
        <begin position="1"/>
        <end position="61"/>
    </location>
</feature>
<name>A0AAX4JQW9_9TREE</name>
<protein>
    <submittedName>
        <fullName evidence="3">Uncharacterized protein</fullName>
    </submittedName>
</protein>
<dbReference type="AlphaFoldDB" id="A0AAX4JQW9"/>
<feature type="coiled-coil region" evidence="1">
    <location>
        <begin position="70"/>
        <end position="141"/>
    </location>
</feature>
<accession>A0AAX4JQW9</accession>
<dbReference type="Proteomes" id="UP001355207">
    <property type="component" value="Chromosome 2"/>
</dbReference>
<proteinExistence type="predicted"/>
<feature type="compositionally biased region" description="Polar residues" evidence="2">
    <location>
        <begin position="38"/>
        <end position="47"/>
    </location>
</feature>